<dbReference type="SUPFAM" id="SSF81296">
    <property type="entry name" value="E set domains"/>
    <property type="match status" value="1"/>
</dbReference>
<evidence type="ECO:0000256" key="11">
    <source>
        <dbReference type="RuleBase" id="RU003822"/>
    </source>
</evidence>
<dbReference type="Gene3D" id="2.60.40.1400">
    <property type="entry name" value="G protein-activated inward rectifier potassium channel 1"/>
    <property type="match status" value="1"/>
</dbReference>
<keyword evidence="7" id="KW-1133">Transmembrane helix</keyword>
<evidence type="ECO:0000313" key="13">
    <source>
        <dbReference type="Proteomes" id="UP000887575"/>
    </source>
</evidence>
<keyword evidence="5 11" id="KW-0851">Voltage-gated channel</keyword>
<evidence type="ECO:0000256" key="7">
    <source>
        <dbReference type="ARBA" id="ARBA00022989"/>
    </source>
</evidence>
<keyword evidence="4 11" id="KW-0812">Transmembrane</keyword>
<keyword evidence="9" id="KW-0472">Membrane</keyword>
<reference evidence="14" key="1">
    <citation type="submission" date="2024-02" db="UniProtKB">
        <authorList>
            <consortium name="WormBaseParasite"/>
        </authorList>
    </citation>
    <scope>IDENTIFICATION</scope>
</reference>
<evidence type="ECO:0000256" key="9">
    <source>
        <dbReference type="ARBA" id="ARBA00023136"/>
    </source>
</evidence>
<keyword evidence="3 11" id="KW-0633">Potassium transport</keyword>
<dbReference type="GO" id="GO:0005242">
    <property type="term" value="F:inward rectifier potassium channel activity"/>
    <property type="evidence" value="ECO:0007669"/>
    <property type="project" value="InterPro"/>
</dbReference>
<comment type="subcellular location">
    <subcellularLocation>
        <location evidence="1 11">Membrane</location>
        <topology evidence="1 11">Multi-pass membrane protein</topology>
    </subcellularLocation>
</comment>
<evidence type="ECO:0000256" key="8">
    <source>
        <dbReference type="ARBA" id="ARBA00023065"/>
    </source>
</evidence>
<organism evidence="13 14">
    <name type="scientific">Mesorhabditis belari</name>
    <dbReference type="NCBI Taxonomy" id="2138241"/>
    <lineage>
        <taxon>Eukaryota</taxon>
        <taxon>Metazoa</taxon>
        <taxon>Ecdysozoa</taxon>
        <taxon>Nematoda</taxon>
        <taxon>Chromadorea</taxon>
        <taxon>Rhabditida</taxon>
        <taxon>Rhabditina</taxon>
        <taxon>Rhabditomorpha</taxon>
        <taxon>Rhabditoidea</taxon>
        <taxon>Rhabditidae</taxon>
        <taxon>Mesorhabditinae</taxon>
        <taxon>Mesorhabditis</taxon>
    </lineage>
</organism>
<evidence type="ECO:0000256" key="10">
    <source>
        <dbReference type="ARBA" id="ARBA00023303"/>
    </source>
</evidence>
<dbReference type="GO" id="GO:1990573">
    <property type="term" value="P:potassium ion import across plasma membrane"/>
    <property type="evidence" value="ECO:0007669"/>
    <property type="project" value="TreeGrafter"/>
</dbReference>
<dbReference type="GO" id="GO:0034765">
    <property type="term" value="P:regulation of monoatomic ion transmembrane transport"/>
    <property type="evidence" value="ECO:0007669"/>
    <property type="project" value="TreeGrafter"/>
</dbReference>
<comment type="similarity">
    <text evidence="11">Belongs to the inward rectifier-type potassium channel (TC 1.A.2.1) family.</text>
</comment>
<evidence type="ECO:0000256" key="4">
    <source>
        <dbReference type="ARBA" id="ARBA00022692"/>
    </source>
</evidence>
<keyword evidence="8 11" id="KW-0406">Ion transport</keyword>
<evidence type="ECO:0000256" key="3">
    <source>
        <dbReference type="ARBA" id="ARBA00022538"/>
    </source>
</evidence>
<proteinExistence type="inferred from homology"/>
<dbReference type="InterPro" id="IPR041647">
    <property type="entry name" value="IRK_C"/>
</dbReference>
<protein>
    <recommendedName>
        <fullName evidence="12">Inward rectifier potassium channel C-terminal domain-containing protein</fullName>
    </recommendedName>
</protein>
<dbReference type="Pfam" id="PF17655">
    <property type="entry name" value="IRK_C"/>
    <property type="match status" value="1"/>
</dbReference>
<evidence type="ECO:0000259" key="12">
    <source>
        <dbReference type="Pfam" id="PF17655"/>
    </source>
</evidence>
<dbReference type="WBParaSite" id="MBELARI_LOCUS15832">
    <property type="protein sequence ID" value="MBELARI_LOCUS15832"/>
    <property type="gene ID" value="MBELARI_LOCUS15832"/>
</dbReference>
<dbReference type="PRINTS" id="PR01320">
    <property type="entry name" value="KIRCHANNEL"/>
</dbReference>
<feature type="domain" description="Inward rectifier potassium channel C-terminal" evidence="12">
    <location>
        <begin position="2"/>
        <end position="67"/>
    </location>
</feature>
<dbReference type="GO" id="GO:0034702">
    <property type="term" value="C:monoatomic ion channel complex"/>
    <property type="evidence" value="ECO:0007669"/>
    <property type="project" value="UniProtKB-KW"/>
</dbReference>
<dbReference type="InterPro" id="IPR013518">
    <property type="entry name" value="K_chnl_inward-rec_Kir_cyto"/>
</dbReference>
<dbReference type="InterPro" id="IPR014756">
    <property type="entry name" value="Ig_E-set"/>
</dbReference>
<dbReference type="PANTHER" id="PTHR11767:SF61">
    <property type="entry name" value="IRK_C DOMAIN-CONTAINING PROTEIN"/>
    <property type="match status" value="1"/>
</dbReference>
<evidence type="ECO:0000313" key="14">
    <source>
        <dbReference type="WBParaSite" id="MBELARI_LOCUS15832"/>
    </source>
</evidence>
<dbReference type="AlphaFoldDB" id="A0AAF3EP36"/>
<dbReference type="GO" id="GO:0005886">
    <property type="term" value="C:plasma membrane"/>
    <property type="evidence" value="ECO:0007669"/>
    <property type="project" value="TreeGrafter"/>
</dbReference>
<evidence type="ECO:0000256" key="6">
    <source>
        <dbReference type="ARBA" id="ARBA00022958"/>
    </source>
</evidence>
<evidence type="ECO:0000256" key="5">
    <source>
        <dbReference type="ARBA" id="ARBA00022882"/>
    </source>
</evidence>
<keyword evidence="13" id="KW-1185">Reference proteome</keyword>
<name>A0AAF3EP36_9BILA</name>
<dbReference type="PANTHER" id="PTHR11767">
    <property type="entry name" value="INWARD RECTIFIER POTASSIUM CHANNEL"/>
    <property type="match status" value="1"/>
</dbReference>
<sequence>MDRVLLLWPVFIRHIIDQQSPLFGVTKEGNFEFEIIVTVEGNVESTGMTFQRRTSFRPDEIQRGYRYP</sequence>
<accession>A0AAF3EP36</accession>
<evidence type="ECO:0000256" key="1">
    <source>
        <dbReference type="ARBA" id="ARBA00004141"/>
    </source>
</evidence>
<dbReference type="InterPro" id="IPR016449">
    <property type="entry name" value="K_chnl_inward-rec_Kir"/>
</dbReference>
<dbReference type="Proteomes" id="UP000887575">
    <property type="component" value="Unassembled WGS sequence"/>
</dbReference>
<keyword evidence="10 11" id="KW-0407">Ion channel</keyword>
<evidence type="ECO:0000256" key="2">
    <source>
        <dbReference type="ARBA" id="ARBA00022448"/>
    </source>
</evidence>
<keyword evidence="2 11" id="KW-0813">Transport</keyword>
<keyword evidence="6 11" id="KW-0630">Potassium</keyword>